<comment type="similarity">
    <text evidence="2">Belongs to the bacterial solute-binding protein SsuA/TauA family.</text>
</comment>
<dbReference type="PANTHER" id="PTHR30024">
    <property type="entry name" value="ALIPHATIC SULFONATES-BINDING PROTEIN-RELATED"/>
    <property type="match status" value="1"/>
</dbReference>
<gene>
    <name evidence="8" type="ORF">ALO41_05084</name>
</gene>
<evidence type="ECO:0000256" key="3">
    <source>
        <dbReference type="ARBA" id="ARBA00022448"/>
    </source>
</evidence>
<accession>A0A0N8TAR9</accession>
<dbReference type="PANTHER" id="PTHR30024:SF48">
    <property type="entry name" value="ABC TRANSPORTER SUBSTRATE-BINDING PROTEIN"/>
    <property type="match status" value="1"/>
</dbReference>
<reference evidence="8 9" key="1">
    <citation type="submission" date="2015-09" db="EMBL/GenBank/DDBJ databases">
        <title>Genome announcement of multiple Pseudomonas syringae strains.</title>
        <authorList>
            <person name="Thakur S."/>
            <person name="Wang P.W."/>
            <person name="Gong Y."/>
            <person name="Weir B.S."/>
            <person name="Guttman D.S."/>
        </authorList>
    </citation>
    <scope>NUCLEOTIDE SEQUENCE [LARGE SCALE GENOMIC DNA]</scope>
    <source>
        <strain evidence="8 9">ICMP3962</strain>
    </source>
</reference>
<dbReference type="Proteomes" id="UP000050266">
    <property type="component" value="Unassembled WGS sequence"/>
</dbReference>
<comment type="subcellular location">
    <subcellularLocation>
        <location evidence="1">Periplasm</location>
    </subcellularLocation>
</comment>
<dbReference type="GO" id="GO:0016020">
    <property type="term" value="C:membrane"/>
    <property type="evidence" value="ECO:0007669"/>
    <property type="project" value="InterPro"/>
</dbReference>
<dbReference type="Gene3D" id="3.40.190.10">
    <property type="entry name" value="Periplasmic binding protein-like II"/>
    <property type="match status" value="2"/>
</dbReference>
<dbReference type="Pfam" id="PF09084">
    <property type="entry name" value="NMT1"/>
    <property type="match status" value="1"/>
</dbReference>
<dbReference type="SMART" id="SM00062">
    <property type="entry name" value="PBPb"/>
    <property type="match status" value="1"/>
</dbReference>
<dbReference type="EMBL" id="LJRQ01000427">
    <property type="protein sequence ID" value="KPZ05961.1"/>
    <property type="molecule type" value="Genomic_DNA"/>
</dbReference>
<keyword evidence="3" id="KW-0813">Transport</keyword>
<proteinExistence type="inferred from homology"/>
<dbReference type="PATRIC" id="fig|251720.4.peg.3118"/>
<dbReference type="GO" id="GO:0042597">
    <property type="term" value="C:periplasmic space"/>
    <property type="evidence" value="ECO:0007669"/>
    <property type="project" value="UniProtKB-SubCell"/>
</dbReference>
<feature type="domain" description="Solute-binding protein family 3/N-terminal" evidence="7">
    <location>
        <begin position="53"/>
        <end position="264"/>
    </location>
</feature>
<dbReference type="AlphaFoldDB" id="A0A0N8TAR9"/>
<evidence type="ECO:0000313" key="8">
    <source>
        <dbReference type="EMBL" id="KPZ05961.1"/>
    </source>
</evidence>
<dbReference type="FunFam" id="3.40.190.10:FF:000050">
    <property type="entry name" value="Sulfonate ABC transporter substrate-binding protein"/>
    <property type="match status" value="1"/>
</dbReference>
<evidence type="ECO:0000256" key="2">
    <source>
        <dbReference type="ARBA" id="ARBA00010742"/>
    </source>
</evidence>
<evidence type="ECO:0000259" key="7">
    <source>
        <dbReference type="SMART" id="SM00062"/>
    </source>
</evidence>
<dbReference type="InterPro" id="IPR010067">
    <property type="entry name" value="ABC_SsuA_sub-bd"/>
</dbReference>
<dbReference type="GO" id="GO:0042626">
    <property type="term" value="F:ATPase-coupled transmembrane transporter activity"/>
    <property type="evidence" value="ECO:0007669"/>
    <property type="project" value="InterPro"/>
</dbReference>
<dbReference type="NCBIfam" id="TIGR01728">
    <property type="entry name" value="SsuA_fam"/>
    <property type="match status" value="1"/>
</dbReference>
<keyword evidence="4" id="KW-0732">Signal</keyword>
<sequence length="346" mass="37146">MFVRVLGSLPINSICPMLLETLPVPTTIICWSQRLLTGLALGLVATLNTQAADLIVGDQSYSARTVMEAAGVLKDLPYELEWKQFTAGSPVAEALNVGSLDIGLLGDSPALFMGALGAPIKVIGVSRQNLDGVAIVVRKDSPIKTVADLAGKKVAIWKGSFSQQLMLTALDRAGVARDAVDYRYLSALDSSHALDGGSVDAIATWEPYVTQQERQGARIIATADGLIPAQSFIVANDQAIKDKRAQISDFLQRLQAARAWSVSDPQHNEIYANAWAALTKADAQVARRWFSRAQVVVVPITPQVVAGAQQTIDFFNHAGLTKRYPAASVFDESFNAALDSQTQVAR</sequence>
<evidence type="ECO:0000256" key="4">
    <source>
        <dbReference type="ARBA" id="ARBA00022729"/>
    </source>
</evidence>
<name>A0A0N8TAR9_PSEA0</name>
<organism evidence="8 9">
    <name type="scientific">Pseudomonas amygdali pv. ulmi</name>
    <dbReference type="NCBI Taxonomy" id="251720"/>
    <lineage>
        <taxon>Bacteria</taxon>
        <taxon>Pseudomonadati</taxon>
        <taxon>Pseudomonadota</taxon>
        <taxon>Gammaproteobacteria</taxon>
        <taxon>Pseudomonadales</taxon>
        <taxon>Pseudomonadaceae</taxon>
        <taxon>Pseudomonas</taxon>
        <taxon>Pseudomonas amygdali</taxon>
    </lineage>
</organism>
<dbReference type="InterPro" id="IPR015168">
    <property type="entry name" value="SsuA/THI5"/>
</dbReference>
<dbReference type="SUPFAM" id="SSF53850">
    <property type="entry name" value="Periplasmic binding protein-like II"/>
    <property type="match status" value="1"/>
</dbReference>
<evidence type="ECO:0000256" key="1">
    <source>
        <dbReference type="ARBA" id="ARBA00004418"/>
    </source>
</evidence>
<evidence type="ECO:0000256" key="6">
    <source>
        <dbReference type="ARBA" id="ARBA00070228"/>
    </source>
</evidence>
<evidence type="ECO:0000313" key="9">
    <source>
        <dbReference type="Proteomes" id="UP000050266"/>
    </source>
</evidence>
<dbReference type="InterPro" id="IPR001638">
    <property type="entry name" value="Solute-binding_3/MltF_N"/>
</dbReference>
<comment type="function">
    <text evidence="5">Part of a binding-protein-dependent transport system for aliphatic sulfonates. Putative binding protein.</text>
</comment>
<dbReference type="CDD" id="cd13558">
    <property type="entry name" value="PBP2_SsuA_like_2"/>
    <property type="match status" value="1"/>
</dbReference>
<evidence type="ECO:0000256" key="5">
    <source>
        <dbReference type="ARBA" id="ARBA00055538"/>
    </source>
</evidence>
<comment type="caution">
    <text evidence="8">The sequence shown here is derived from an EMBL/GenBank/DDBJ whole genome shotgun (WGS) entry which is preliminary data.</text>
</comment>
<protein>
    <recommendedName>
        <fullName evidence="6">Putative aliphatic sulfonates-binding protein</fullName>
    </recommendedName>
</protein>